<evidence type="ECO:0000259" key="3">
    <source>
        <dbReference type="Pfam" id="PF00501"/>
    </source>
</evidence>
<name>A0A3N1D6V4_9ACTN</name>
<reference evidence="5 6" key="1">
    <citation type="submission" date="2018-11" db="EMBL/GenBank/DDBJ databases">
        <title>Sequencing the genomes of 1000 actinobacteria strains.</title>
        <authorList>
            <person name="Klenk H.-P."/>
        </authorList>
    </citation>
    <scope>NUCLEOTIDE SEQUENCE [LARGE SCALE GENOMIC DNA]</scope>
    <source>
        <strain evidence="5 6">DSM 44254</strain>
    </source>
</reference>
<dbReference type="Pfam" id="PF13193">
    <property type="entry name" value="AMP-binding_C"/>
    <property type="match status" value="1"/>
</dbReference>
<dbReference type="PANTHER" id="PTHR43201">
    <property type="entry name" value="ACYL-COA SYNTHETASE"/>
    <property type="match status" value="1"/>
</dbReference>
<dbReference type="InterPro" id="IPR045851">
    <property type="entry name" value="AMP-bd_C_sf"/>
</dbReference>
<evidence type="ECO:0000256" key="2">
    <source>
        <dbReference type="ARBA" id="ARBA00022598"/>
    </source>
</evidence>
<dbReference type="EMBL" id="RJKE01000001">
    <property type="protein sequence ID" value="ROO89206.1"/>
    <property type="molecule type" value="Genomic_DNA"/>
</dbReference>
<accession>A0A3N1D6V4</accession>
<dbReference type="PANTHER" id="PTHR43201:SF5">
    <property type="entry name" value="MEDIUM-CHAIN ACYL-COA LIGASE ACSF2, MITOCHONDRIAL"/>
    <property type="match status" value="1"/>
</dbReference>
<dbReference type="SUPFAM" id="SSF56801">
    <property type="entry name" value="Acetyl-CoA synthetase-like"/>
    <property type="match status" value="1"/>
</dbReference>
<evidence type="ECO:0000259" key="4">
    <source>
        <dbReference type="Pfam" id="PF13193"/>
    </source>
</evidence>
<protein>
    <submittedName>
        <fullName evidence="5">Fatty-acyl-CoA synthase</fullName>
    </submittedName>
</protein>
<dbReference type="Proteomes" id="UP000272400">
    <property type="component" value="Unassembled WGS sequence"/>
</dbReference>
<dbReference type="AlphaFoldDB" id="A0A3N1D6V4"/>
<dbReference type="InterPro" id="IPR025110">
    <property type="entry name" value="AMP-bd_C"/>
</dbReference>
<dbReference type="OrthoDB" id="56621at2"/>
<dbReference type="Gene3D" id="3.40.50.12780">
    <property type="entry name" value="N-terminal domain of ligase-like"/>
    <property type="match status" value="2"/>
</dbReference>
<dbReference type="InterPro" id="IPR042099">
    <property type="entry name" value="ANL_N_sf"/>
</dbReference>
<evidence type="ECO:0000256" key="1">
    <source>
        <dbReference type="ARBA" id="ARBA00006432"/>
    </source>
</evidence>
<dbReference type="GO" id="GO:0031956">
    <property type="term" value="F:medium-chain fatty acid-CoA ligase activity"/>
    <property type="evidence" value="ECO:0007669"/>
    <property type="project" value="TreeGrafter"/>
</dbReference>
<keyword evidence="6" id="KW-1185">Reference proteome</keyword>
<feature type="domain" description="AMP-dependent synthetase/ligase" evidence="3">
    <location>
        <begin position="56"/>
        <end position="131"/>
    </location>
</feature>
<proteinExistence type="inferred from homology"/>
<comment type="caution">
    <text evidence="5">The sequence shown here is derived from an EMBL/GenBank/DDBJ whole genome shotgun (WGS) entry which is preliminary data.</text>
</comment>
<dbReference type="GO" id="GO:0006631">
    <property type="term" value="P:fatty acid metabolic process"/>
    <property type="evidence" value="ECO:0007669"/>
    <property type="project" value="TreeGrafter"/>
</dbReference>
<comment type="similarity">
    <text evidence="1">Belongs to the ATP-dependent AMP-binding enzyme family.</text>
</comment>
<dbReference type="Pfam" id="PF00501">
    <property type="entry name" value="AMP-binding"/>
    <property type="match status" value="2"/>
</dbReference>
<feature type="domain" description="AMP-binding enzyme C-terminal" evidence="4">
    <location>
        <begin position="394"/>
        <end position="459"/>
    </location>
</feature>
<dbReference type="InterPro" id="IPR000873">
    <property type="entry name" value="AMP-dep_synth/lig_dom"/>
</dbReference>
<dbReference type="Gene3D" id="3.30.300.30">
    <property type="match status" value="1"/>
</dbReference>
<organism evidence="5 6">
    <name type="scientific">Actinocorallia herbida</name>
    <dbReference type="NCBI Taxonomy" id="58109"/>
    <lineage>
        <taxon>Bacteria</taxon>
        <taxon>Bacillati</taxon>
        <taxon>Actinomycetota</taxon>
        <taxon>Actinomycetes</taxon>
        <taxon>Streptosporangiales</taxon>
        <taxon>Thermomonosporaceae</taxon>
        <taxon>Actinocorallia</taxon>
    </lineage>
</organism>
<evidence type="ECO:0000313" key="6">
    <source>
        <dbReference type="Proteomes" id="UP000272400"/>
    </source>
</evidence>
<sequence>MVFGRIGGLVYAAAQVPLVLARSGLLTPGTPAATVRQVAAFARWGDTLAGHTVAGAVRDPDRPALVDEDGALSYAELNARTDGLARALEATPRVALLARDHRAAVEVLVACSKLGVTPLVLDTGQATPDRLAGLRGVDAVVADGEFAPLLAAAPRRVRRLVTERLRPVRDARPLTPSRGGRTDGRERLTAVLSRIPLRVHETALLGVPLAHRWGRASLHLALSLRSTVVLTRRYDAAGVLAAVDRHACTALLTAPSLLDAMLAVDPAVRAAHDLTSLRVVAAHGGTLDPATATAFMDGHGEILYTVYGDALTIATPRELLERPGTAGRPTPGTHLEVLREDGTRALPGMPGHVHAGSSPTHTVGHLDPEGRLFVPPPREELVFTAGEPVEPAAVERHLAAHPAVSAASVTSLPDPSRGRRLTAHIVARAPLDPETLLSWLRRRFTPLSIPDLHFVPTLPTP</sequence>
<evidence type="ECO:0000313" key="5">
    <source>
        <dbReference type="EMBL" id="ROO89206.1"/>
    </source>
</evidence>
<dbReference type="RefSeq" id="WP_123668341.1">
    <property type="nucleotide sequence ID" value="NZ_RJKE01000001.1"/>
</dbReference>
<gene>
    <name evidence="5" type="ORF">EDD29_6893</name>
</gene>
<dbReference type="CDD" id="cd04433">
    <property type="entry name" value="AFD_class_I"/>
    <property type="match status" value="1"/>
</dbReference>
<feature type="domain" description="AMP-dependent synthetase/ligase" evidence="3">
    <location>
        <begin position="197"/>
        <end position="354"/>
    </location>
</feature>
<keyword evidence="2" id="KW-0436">Ligase</keyword>